<dbReference type="Proteomes" id="UP000516280">
    <property type="component" value="Chromosome"/>
</dbReference>
<dbReference type="RefSeq" id="WP_109833886.1">
    <property type="nucleotide sequence ID" value="NZ_CP017195.1"/>
</dbReference>
<dbReference type="EMBL" id="CP017195">
    <property type="protein sequence ID" value="QDJ27223.1"/>
    <property type="molecule type" value="Genomic_DNA"/>
</dbReference>
<accession>A0A7L4WCP6</accession>
<evidence type="ECO:0000313" key="1">
    <source>
        <dbReference type="EMBL" id="QDJ27223.1"/>
    </source>
</evidence>
<sequence length="161" mass="18868">MTDEKLMYIDHVPFPTDDGSYDIAKYATTFYSDNFYGDDSEIGTVIYLESYEKYRIKVHFKDFHYAFNASDESTLQKKYFNLGELADKYKIDLQGDKGIIFEIENSEFVNSIHKGNMDFYKTLEKTLRHFVIFTEENIVELISGTAPSISVHEQKYRTKIV</sequence>
<organism evidence="1 2">
    <name type="scientific">Pseudolactococcus paracarnosus</name>
    <dbReference type="NCBI Taxonomy" id="2749962"/>
    <lineage>
        <taxon>Bacteria</taxon>
        <taxon>Bacillati</taxon>
        <taxon>Bacillota</taxon>
        <taxon>Bacilli</taxon>
        <taxon>Lactobacillales</taxon>
        <taxon>Streptococcaceae</taxon>
        <taxon>Pseudolactococcus</taxon>
    </lineage>
</organism>
<dbReference type="KEGG" id="lpaa:BHS01_00925"/>
<protein>
    <submittedName>
        <fullName evidence="1">Uncharacterized protein</fullName>
    </submittedName>
</protein>
<dbReference type="AlphaFoldDB" id="A0A7L4WCP6"/>
<gene>
    <name evidence="1" type="ORF">BHS01_00925</name>
</gene>
<evidence type="ECO:0000313" key="2">
    <source>
        <dbReference type="Proteomes" id="UP000516280"/>
    </source>
</evidence>
<proteinExistence type="predicted"/>
<reference evidence="1 2" key="1">
    <citation type="submission" date="2016-09" db="EMBL/GenBank/DDBJ databases">
        <title>Lactic acid bacteria from MAP meat Genome sequencing and assembly.</title>
        <authorList>
            <person name="Behr J."/>
            <person name="Hilgarth M."/>
            <person name="Vogel R.F."/>
        </authorList>
    </citation>
    <scope>NUCLEOTIDE SEQUENCE [LARGE SCALE GENOMIC DNA]</scope>
    <source>
        <strain evidence="1 2">TMW21615</strain>
    </source>
</reference>
<name>A0A7L4WCP6_9LACT</name>